<keyword evidence="3" id="KW-0808">Transferase</keyword>
<organism evidence="5">
    <name type="scientific">Blastocystis hominis</name>
    <dbReference type="NCBI Taxonomy" id="12968"/>
    <lineage>
        <taxon>Eukaryota</taxon>
        <taxon>Sar</taxon>
        <taxon>Stramenopiles</taxon>
        <taxon>Bigyra</taxon>
        <taxon>Opalozoa</taxon>
        <taxon>Opalinata</taxon>
        <taxon>Blastocystidae</taxon>
        <taxon>Blastocystis</taxon>
    </lineage>
</organism>
<dbReference type="EMBL" id="FN668645">
    <property type="protein sequence ID" value="CBK21845.2"/>
    <property type="molecule type" value="Genomic_DNA"/>
</dbReference>
<protein>
    <submittedName>
        <fullName evidence="5">Uncharacterized protein</fullName>
    </submittedName>
</protein>
<dbReference type="InterPro" id="IPR029063">
    <property type="entry name" value="SAM-dependent_MTases_sf"/>
</dbReference>
<dbReference type="AlphaFoldDB" id="D8M1A6"/>
<dbReference type="OMA" id="RIANMRC"/>
<dbReference type="SUPFAM" id="SSF81799">
    <property type="entry name" value="Putative methyltransferase TM0872, insert domain"/>
    <property type="match status" value="1"/>
</dbReference>
<evidence type="ECO:0000256" key="3">
    <source>
        <dbReference type="ARBA" id="ARBA00022679"/>
    </source>
</evidence>
<dbReference type="OrthoDB" id="16290at2759"/>
<sequence length="221" mass="25044">MKEELVMRLAPYQSRVSIITDTFANTYKYLNQMNDSNASFATKANGTLLDLGFNSVHVDEADRGFSFQKDGPLDMRYDPSQGITAADLVNQLDRDSLTAIFAEYSGETYRTCRHVASVICRRREKQQFTNTIDFATCVNKALESGKRSRKTPCTGIFQALRISVNNEYDHLNKFMETLPAMMAPGGISVFLCFQSLEVQIVKRWVRQYFSDCKSDKPPVAL</sequence>
<keyword evidence="2" id="KW-0489">Methyltransferase</keyword>
<dbReference type="InterPro" id="IPR002903">
    <property type="entry name" value="RsmH"/>
</dbReference>
<dbReference type="GeneID" id="24919166"/>
<dbReference type="GO" id="GO:0005737">
    <property type="term" value="C:cytoplasm"/>
    <property type="evidence" value="ECO:0007669"/>
    <property type="project" value="TreeGrafter"/>
</dbReference>
<dbReference type="InterPro" id="IPR023397">
    <property type="entry name" value="SAM-dep_MeTrfase_MraW_recog"/>
</dbReference>
<dbReference type="Gene3D" id="1.10.150.170">
    <property type="entry name" value="Putative methyltransferase TM0872, insert domain"/>
    <property type="match status" value="1"/>
</dbReference>
<dbReference type="InParanoid" id="D8M1A6"/>
<dbReference type="GO" id="GO:0070475">
    <property type="term" value="P:rRNA base methylation"/>
    <property type="evidence" value="ECO:0007669"/>
    <property type="project" value="TreeGrafter"/>
</dbReference>
<dbReference type="Gene3D" id="3.40.50.150">
    <property type="entry name" value="Vaccinia Virus protein VP39"/>
    <property type="match status" value="1"/>
</dbReference>
<proteinExistence type="inferred from homology"/>
<reference evidence="5" key="1">
    <citation type="submission" date="2010-02" db="EMBL/GenBank/DDBJ databases">
        <title>Sequencing and annotation of the Blastocystis hominis genome.</title>
        <authorList>
            <person name="Wincker P."/>
        </authorList>
    </citation>
    <scope>NUCLEOTIDE SEQUENCE</scope>
    <source>
        <strain evidence="5">Singapore isolate B</strain>
    </source>
</reference>
<dbReference type="Proteomes" id="UP000008312">
    <property type="component" value="Unassembled WGS sequence"/>
</dbReference>
<keyword evidence="4" id="KW-0949">S-adenosyl-L-methionine</keyword>
<evidence type="ECO:0000313" key="6">
    <source>
        <dbReference type="Proteomes" id="UP000008312"/>
    </source>
</evidence>
<dbReference type="NCBIfam" id="TIGR00006">
    <property type="entry name" value="16S rRNA (cytosine(1402)-N(4))-methyltransferase RsmH"/>
    <property type="match status" value="1"/>
</dbReference>
<evidence type="ECO:0000256" key="4">
    <source>
        <dbReference type="ARBA" id="ARBA00022691"/>
    </source>
</evidence>
<gene>
    <name evidence="5" type="ORF">GSBLH_T00001948001</name>
</gene>
<dbReference type="PANTHER" id="PTHR11265:SF0">
    <property type="entry name" value="12S RRNA N4-METHYLCYTIDINE METHYLTRANSFERASE"/>
    <property type="match status" value="1"/>
</dbReference>
<dbReference type="Pfam" id="PF01795">
    <property type="entry name" value="Methyltransf_5"/>
    <property type="match status" value="1"/>
</dbReference>
<name>D8M1A6_BLAHO</name>
<dbReference type="SUPFAM" id="SSF53335">
    <property type="entry name" value="S-adenosyl-L-methionine-dependent methyltransferases"/>
    <property type="match status" value="1"/>
</dbReference>
<keyword evidence="6" id="KW-1185">Reference proteome</keyword>
<evidence type="ECO:0000256" key="2">
    <source>
        <dbReference type="ARBA" id="ARBA00022603"/>
    </source>
</evidence>
<dbReference type="GO" id="GO:0071424">
    <property type="term" value="F:rRNA (cytosine-N4-)-methyltransferase activity"/>
    <property type="evidence" value="ECO:0007669"/>
    <property type="project" value="TreeGrafter"/>
</dbReference>
<dbReference type="PANTHER" id="PTHR11265">
    <property type="entry name" value="S-ADENOSYL-METHYLTRANSFERASE MRAW"/>
    <property type="match status" value="1"/>
</dbReference>
<evidence type="ECO:0000256" key="1">
    <source>
        <dbReference type="ARBA" id="ARBA00010396"/>
    </source>
</evidence>
<comment type="similarity">
    <text evidence="1">Belongs to the methyltransferase superfamily. RsmH family.</text>
</comment>
<accession>D8M1A6</accession>
<evidence type="ECO:0000313" key="5">
    <source>
        <dbReference type="EMBL" id="CBK21845.2"/>
    </source>
</evidence>
<dbReference type="RefSeq" id="XP_012895893.1">
    <property type="nucleotide sequence ID" value="XM_013040439.1"/>
</dbReference>